<protein>
    <submittedName>
        <fullName evidence="1">Uncharacterized protein</fullName>
    </submittedName>
</protein>
<name>A0A1X7VXC7_AMPQE</name>
<dbReference type="AlphaFoldDB" id="A0A1X7VXC7"/>
<evidence type="ECO:0000313" key="1">
    <source>
        <dbReference type="EnsemblMetazoa" id="Aqu2.1.44546_001"/>
    </source>
</evidence>
<reference evidence="1" key="1">
    <citation type="submission" date="2017-05" db="UniProtKB">
        <authorList>
            <consortium name="EnsemblMetazoa"/>
        </authorList>
    </citation>
    <scope>IDENTIFICATION</scope>
</reference>
<dbReference type="EnsemblMetazoa" id="Aqu2.1.44546_001">
    <property type="protein sequence ID" value="Aqu2.1.44546_001"/>
    <property type="gene ID" value="Aqu2.1.44546"/>
</dbReference>
<sequence length="65" mass="7444">MCRYGIRQWVGKKCQHLPPAILRRKPLKRKASPPLVSNKKGKAGKNWKGLVCHPFSYSGQSERKL</sequence>
<organism evidence="1">
    <name type="scientific">Amphimedon queenslandica</name>
    <name type="common">Sponge</name>
    <dbReference type="NCBI Taxonomy" id="400682"/>
    <lineage>
        <taxon>Eukaryota</taxon>
        <taxon>Metazoa</taxon>
        <taxon>Porifera</taxon>
        <taxon>Demospongiae</taxon>
        <taxon>Heteroscleromorpha</taxon>
        <taxon>Haplosclerida</taxon>
        <taxon>Niphatidae</taxon>
        <taxon>Amphimedon</taxon>
    </lineage>
</organism>
<dbReference type="InParanoid" id="A0A1X7VXC7"/>
<proteinExistence type="predicted"/>
<accession>A0A1X7VXC7</accession>